<reference evidence="2 3" key="1">
    <citation type="submission" date="2022-06" db="EMBL/GenBank/DDBJ databases">
        <title>Genomic Encyclopedia of Archaeal and Bacterial Type Strains, Phase II (KMG-II): from individual species to whole genera.</title>
        <authorList>
            <person name="Goeker M."/>
        </authorList>
    </citation>
    <scope>NUCLEOTIDE SEQUENCE [LARGE SCALE GENOMIC DNA]</scope>
    <source>
        <strain evidence="2 3">DSM 44255</strain>
    </source>
</reference>
<organism evidence="2 3">
    <name type="scientific">Actinokineospora diospyrosa</name>
    <dbReference type="NCBI Taxonomy" id="103728"/>
    <lineage>
        <taxon>Bacteria</taxon>
        <taxon>Bacillati</taxon>
        <taxon>Actinomycetota</taxon>
        <taxon>Actinomycetes</taxon>
        <taxon>Pseudonocardiales</taxon>
        <taxon>Pseudonocardiaceae</taxon>
        <taxon>Actinokineospora</taxon>
    </lineage>
</organism>
<comment type="caution">
    <text evidence="2">The sequence shown here is derived from an EMBL/GenBank/DDBJ whole genome shotgun (WGS) entry which is preliminary data.</text>
</comment>
<feature type="signal peptide" evidence="1">
    <location>
        <begin position="1"/>
        <end position="25"/>
    </location>
</feature>
<keyword evidence="3" id="KW-1185">Reference proteome</keyword>
<dbReference type="Proteomes" id="UP001205185">
    <property type="component" value="Unassembled WGS sequence"/>
</dbReference>
<proteinExistence type="predicted"/>
<feature type="chain" id="PRO_5045366670" description="BNR repeat protein" evidence="1">
    <location>
        <begin position="26"/>
        <end position="603"/>
    </location>
</feature>
<name>A0ABT1IBL2_9PSEU</name>
<protein>
    <recommendedName>
        <fullName evidence="4">BNR repeat protein</fullName>
    </recommendedName>
</protein>
<gene>
    <name evidence="2" type="ORF">LV75_002444</name>
</gene>
<keyword evidence="1" id="KW-0732">Signal</keyword>
<evidence type="ECO:0000313" key="2">
    <source>
        <dbReference type="EMBL" id="MCP2269943.1"/>
    </source>
</evidence>
<dbReference type="EMBL" id="JAMTCO010000006">
    <property type="protein sequence ID" value="MCP2269943.1"/>
    <property type="molecule type" value="Genomic_DNA"/>
</dbReference>
<accession>A0ABT1IBL2</accession>
<sequence length="603" mass="65074">MRASRRFAIGGVVLALAAFPQPAAAGISTATPLIGRTTFLPTGDKVTVVGGPRTTLSVDPAPGREKLMFHSYRTKDHFYVIPEDVLRRTTADLDLRRFDLAPASTPPVPGDLADLTITLRDTAGRLTGDYSVAIVGLDNNQIHLPYDSDGSLTIRLPKGRYFIDSVINTTAADGTRHAHILPRPNLVLDRDTTVDTPAVASRPIRVTPPDPRAELALGEIGFNVVMAHYPTAASHLTADLSAVSLAQLGPSLPPDALITTVNTQWTTPAGDFYGLAWFPRGTVPTGFTKVVRREDLATVHADLNLQVPGDAGIRQASPNVRSEDLLTAGAVLDLPLPTTRTEYYNFDDTEWLTVLYEVDPANPWPARAMFMGGVRTFLPGRTYRLPFNHAPFGPAFPAEQRPWAVRDGDTIDFFLPLLSDSAANAGISSWNSLDIELSRNGSAIGHWKDTPSAALQVPPGAADYHLTARVSRSAPYDLSTQVSAEWTFRSTHTDREVALPLSAIRYFPALDAANTAPAGVSFLIPIALQAQSTDTLTHPRHQVTSVSYDEGQTWQKATAVGNRAILLRHPASAASVSLRTTATTPEGGTVAVTLIRAYKLRPR</sequence>
<evidence type="ECO:0008006" key="4">
    <source>
        <dbReference type="Google" id="ProtNLM"/>
    </source>
</evidence>
<evidence type="ECO:0000256" key="1">
    <source>
        <dbReference type="SAM" id="SignalP"/>
    </source>
</evidence>
<evidence type="ECO:0000313" key="3">
    <source>
        <dbReference type="Proteomes" id="UP001205185"/>
    </source>
</evidence>